<organism evidence="3">
    <name type="scientific">Naegleria gruberi</name>
    <name type="common">Amoeba</name>
    <dbReference type="NCBI Taxonomy" id="5762"/>
    <lineage>
        <taxon>Eukaryota</taxon>
        <taxon>Discoba</taxon>
        <taxon>Heterolobosea</taxon>
        <taxon>Tetramitia</taxon>
        <taxon>Eutetramitia</taxon>
        <taxon>Vahlkampfiidae</taxon>
        <taxon>Naegleria</taxon>
    </lineage>
</organism>
<evidence type="ECO:0000313" key="3">
    <source>
        <dbReference type="Proteomes" id="UP000006671"/>
    </source>
</evidence>
<dbReference type="RefSeq" id="XP_002682809.1">
    <property type="nucleotide sequence ID" value="XM_002682763.1"/>
</dbReference>
<dbReference type="OrthoDB" id="10351698at2759"/>
<keyword evidence="3" id="KW-1185">Reference proteome</keyword>
<dbReference type="Proteomes" id="UP000006671">
    <property type="component" value="Unassembled WGS sequence"/>
</dbReference>
<protein>
    <submittedName>
        <fullName evidence="2">Predicted protein</fullName>
    </submittedName>
</protein>
<accession>D2UZ04</accession>
<reference evidence="2 3" key="1">
    <citation type="journal article" date="2010" name="Cell">
        <title>The genome of Naegleria gruberi illuminates early eukaryotic versatility.</title>
        <authorList>
            <person name="Fritz-Laylin L.K."/>
            <person name="Prochnik S.E."/>
            <person name="Ginger M.L."/>
            <person name="Dacks J.B."/>
            <person name="Carpenter M.L."/>
            <person name="Field M.C."/>
            <person name="Kuo A."/>
            <person name="Paredez A."/>
            <person name="Chapman J."/>
            <person name="Pham J."/>
            <person name="Shu S."/>
            <person name="Neupane R."/>
            <person name="Cipriano M."/>
            <person name="Mancuso J."/>
            <person name="Tu H."/>
            <person name="Salamov A."/>
            <person name="Lindquist E."/>
            <person name="Shapiro H."/>
            <person name="Lucas S."/>
            <person name="Grigoriev I.V."/>
            <person name="Cande W.Z."/>
            <person name="Fulton C."/>
            <person name="Rokhsar D.S."/>
            <person name="Dawson S.C."/>
        </authorList>
    </citation>
    <scope>NUCLEOTIDE SEQUENCE [LARGE SCALE GENOMIC DNA]</scope>
    <source>
        <strain evidence="2 3">NEG-M</strain>
    </source>
</reference>
<dbReference type="AlphaFoldDB" id="D2UZ04"/>
<dbReference type="InParanoid" id="D2UZ04"/>
<gene>
    <name evidence="2" type="ORF">NAEGRDRAFT_45360</name>
</gene>
<dbReference type="OMA" id="IMAHVAS"/>
<dbReference type="VEuPathDB" id="AmoebaDB:NAEGRDRAFT_45360"/>
<evidence type="ECO:0000256" key="1">
    <source>
        <dbReference type="SAM" id="MobiDB-lite"/>
    </source>
</evidence>
<proteinExistence type="predicted"/>
<name>D2UZ04_NAEGR</name>
<dbReference type="KEGG" id="ngr:NAEGRDRAFT_45360"/>
<evidence type="ECO:0000313" key="2">
    <source>
        <dbReference type="EMBL" id="EFC50065.1"/>
    </source>
</evidence>
<feature type="region of interest" description="Disordered" evidence="1">
    <location>
        <begin position="1"/>
        <end position="51"/>
    </location>
</feature>
<sequence>MGGQSGEFDDDFISLPPGQHADVDFLYGSEDAWNEDESDPYSDDESDDDREAVDTLVEKINHSFSSKITNSHNLGLLDCILSIEKCKQILDISNISSSSSTNTSSNNQALLANSGNNPQSNILNSLLSNDNCTNNVNSFFNYFGSSNAEHSLVDQFSEFRLEDIEAQFVNSSSSPSLPSNTSTSSNNYNNNNTNNSTIGTLHLQKINELTIIRNNMQKVLDSAIKKLSDEDLESDDPSLPIQGSNTTGNNTALSGPTFPESILKELRLGTNLAHYSTVLKSQILSFDKSIEIVNFIGGVIKMHSGVFPTRFLDNTKSLGTYLVGILHYYAQSISRTNFEVLIFESNKEEYELTRHNVSVFTKHLLKRNIFTASSFNSTVEQRDFFDWLCDTKNNVHSSVIMLDLTESNKKDSSTVLNNLVIDTDVVKNSANQMIEHMLYFGACCIVLKVPPNYTEKDLSTHNKLWRIYVKVFQDCKYMIVFNNKPMIMAHVASSGRRQR</sequence>
<dbReference type="GeneID" id="8863046"/>
<feature type="compositionally biased region" description="Acidic residues" evidence="1">
    <location>
        <begin position="32"/>
        <end position="51"/>
    </location>
</feature>
<dbReference type="EMBL" id="GG738846">
    <property type="protein sequence ID" value="EFC50065.1"/>
    <property type="molecule type" value="Genomic_DNA"/>
</dbReference>
<feature type="compositionally biased region" description="Polar residues" evidence="1">
    <location>
        <begin position="241"/>
        <end position="254"/>
    </location>
</feature>
<feature type="region of interest" description="Disordered" evidence="1">
    <location>
        <begin position="231"/>
        <end position="254"/>
    </location>
</feature>
<feature type="region of interest" description="Disordered" evidence="1">
    <location>
        <begin position="170"/>
        <end position="195"/>
    </location>
</feature>